<name>A0A4Y2CNB5_ARAVE</name>
<dbReference type="EMBL" id="BGPR01000212">
    <property type="protein sequence ID" value="GBM05188.1"/>
    <property type="molecule type" value="Genomic_DNA"/>
</dbReference>
<proteinExistence type="predicted"/>
<dbReference type="Proteomes" id="UP000499080">
    <property type="component" value="Unassembled WGS sequence"/>
</dbReference>
<dbReference type="AlphaFoldDB" id="A0A4Y2CNB5"/>
<organism evidence="1 2">
    <name type="scientific">Araneus ventricosus</name>
    <name type="common">Orbweaver spider</name>
    <name type="synonym">Epeira ventricosa</name>
    <dbReference type="NCBI Taxonomy" id="182803"/>
    <lineage>
        <taxon>Eukaryota</taxon>
        <taxon>Metazoa</taxon>
        <taxon>Ecdysozoa</taxon>
        <taxon>Arthropoda</taxon>
        <taxon>Chelicerata</taxon>
        <taxon>Arachnida</taxon>
        <taxon>Araneae</taxon>
        <taxon>Araneomorphae</taxon>
        <taxon>Entelegynae</taxon>
        <taxon>Araneoidea</taxon>
        <taxon>Araneidae</taxon>
        <taxon>Araneus</taxon>
    </lineage>
</organism>
<evidence type="ECO:0000313" key="1">
    <source>
        <dbReference type="EMBL" id="GBM05188.1"/>
    </source>
</evidence>
<sequence>MVVEACAIGKPIYRNRHRRIIVQVAVPSNDGFLNFGIGSEMATCQVFLQRSEEMKITWCEIRAIRIVFQNIPTQTQFEITCNRGLCGSALSRNNRTTFERSAGRFLPNAV</sequence>
<protein>
    <submittedName>
        <fullName evidence="1">Uncharacterized protein</fullName>
    </submittedName>
</protein>
<gene>
    <name evidence="1" type="ORF">AVEN_197741_1</name>
</gene>
<accession>A0A4Y2CNB5</accession>
<reference evidence="1 2" key="1">
    <citation type="journal article" date="2019" name="Sci. Rep.">
        <title>Orb-weaving spider Araneus ventricosus genome elucidates the spidroin gene catalogue.</title>
        <authorList>
            <person name="Kono N."/>
            <person name="Nakamura H."/>
            <person name="Ohtoshi R."/>
            <person name="Moran D.A.P."/>
            <person name="Shinohara A."/>
            <person name="Yoshida Y."/>
            <person name="Fujiwara M."/>
            <person name="Mori M."/>
            <person name="Tomita M."/>
            <person name="Arakawa K."/>
        </authorList>
    </citation>
    <scope>NUCLEOTIDE SEQUENCE [LARGE SCALE GENOMIC DNA]</scope>
</reference>
<comment type="caution">
    <text evidence="1">The sequence shown here is derived from an EMBL/GenBank/DDBJ whole genome shotgun (WGS) entry which is preliminary data.</text>
</comment>
<evidence type="ECO:0000313" key="2">
    <source>
        <dbReference type="Proteomes" id="UP000499080"/>
    </source>
</evidence>
<keyword evidence="2" id="KW-1185">Reference proteome</keyword>